<comment type="caution">
    <text evidence="1">The sequence shown here is derived from an EMBL/GenBank/DDBJ whole genome shotgun (WGS) entry which is preliminary data.</text>
</comment>
<dbReference type="AlphaFoldDB" id="A0AAP0NH69"/>
<organism evidence="1 2">
    <name type="scientific">Liquidambar formosana</name>
    <name type="common">Formosan gum</name>
    <dbReference type="NCBI Taxonomy" id="63359"/>
    <lineage>
        <taxon>Eukaryota</taxon>
        <taxon>Viridiplantae</taxon>
        <taxon>Streptophyta</taxon>
        <taxon>Embryophyta</taxon>
        <taxon>Tracheophyta</taxon>
        <taxon>Spermatophyta</taxon>
        <taxon>Magnoliopsida</taxon>
        <taxon>eudicotyledons</taxon>
        <taxon>Gunneridae</taxon>
        <taxon>Pentapetalae</taxon>
        <taxon>Saxifragales</taxon>
        <taxon>Altingiaceae</taxon>
        <taxon>Liquidambar</taxon>
    </lineage>
</organism>
<protein>
    <submittedName>
        <fullName evidence="1">Uncharacterized protein</fullName>
    </submittedName>
</protein>
<accession>A0AAP0NH69</accession>
<dbReference type="Proteomes" id="UP001415857">
    <property type="component" value="Unassembled WGS sequence"/>
</dbReference>
<evidence type="ECO:0000313" key="1">
    <source>
        <dbReference type="EMBL" id="KAK9271284.1"/>
    </source>
</evidence>
<gene>
    <name evidence="1" type="ORF">L1049_026874</name>
</gene>
<name>A0AAP0NH69_LIQFO</name>
<sequence length="67" mass="7610">MEKLRAALLGSIGSIFNYGFFKKDDSVMSSLRDRGNEKKLIREKGCVFILSTINGFHEKHAYAKEVN</sequence>
<evidence type="ECO:0000313" key="2">
    <source>
        <dbReference type="Proteomes" id="UP001415857"/>
    </source>
</evidence>
<keyword evidence="2" id="KW-1185">Reference proteome</keyword>
<reference evidence="1 2" key="1">
    <citation type="journal article" date="2024" name="Plant J.">
        <title>Genome sequences and population genomics reveal climatic adaptation and genomic divergence between two closely related sweetgum species.</title>
        <authorList>
            <person name="Xu W.Q."/>
            <person name="Ren C.Q."/>
            <person name="Zhang X.Y."/>
            <person name="Comes H.P."/>
            <person name="Liu X.H."/>
            <person name="Li Y.G."/>
            <person name="Kettle C.J."/>
            <person name="Jalonen R."/>
            <person name="Gaisberger H."/>
            <person name="Ma Y.Z."/>
            <person name="Qiu Y.X."/>
        </authorList>
    </citation>
    <scope>NUCLEOTIDE SEQUENCE [LARGE SCALE GENOMIC DNA]</scope>
    <source>
        <strain evidence="1">Hangzhou</strain>
    </source>
</reference>
<proteinExistence type="predicted"/>
<dbReference type="EMBL" id="JBBPBK010000014">
    <property type="protein sequence ID" value="KAK9271284.1"/>
    <property type="molecule type" value="Genomic_DNA"/>
</dbReference>